<dbReference type="RefSeq" id="WP_378318830.1">
    <property type="nucleotide sequence ID" value="NZ_JBHUHY010000002.1"/>
</dbReference>
<dbReference type="Proteomes" id="UP001597344">
    <property type="component" value="Unassembled WGS sequence"/>
</dbReference>
<dbReference type="SUPFAM" id="SSF160574">
    <property type="entry name" value="BT0923-like"/>
    <property type="match status" value="1"/>
</dbReference>
<organism evidence="1 2">
    <name type="scientific">Aquimarina celericrescens</name>
    <dbReference type="NCBI Taxonomy" id="1964542"/>
    <lineage>
        <taxon>Bacteria</taxon>
        <taxon>Pseudomonadati</taxon>
        <taxon>Bacteroidota</taxon>
        <taxon>Flavobacteriia</taxon>
        <taxon>Flavobacteriales</taxon>
        <taxon>Flavobacteriaceae</taxon>
        <taxon>Aquimarina</taxon>
    </lineage>
</organism>
<evidence type="ECO:0008006" key="3">
    <source>
        <dbReference type="Google" id="ProtNLM"/>
    </source>
</evidence>
<gene>
    <name evidence="1" type="ORF">ACFSJT_03595</name>
</gene>
<evidence type="ECO:0000313" key="1">
    <source>
        <dbReference type="EMBL" id="MFD2185862.1"/>
    </source>
</evidence>
<proteinExistence type="predicted"/>
<keyword evidence="2" id="KW-1185">Reference proteome</keyword>
<evidence type="ECO:0000313" key="2">
    <source>
        <dbReference type="Proteomes" id="UP001597344"/>
    </source>
</evidence>
<reference evidence="2" key="1">
    <citation type="journal article" date="2019" name="Int. J. Syst. Evol. Microbiol.">
        <title>The Global Catalogue of Microorganisms (GCM) 10K type strain sequencing project: providing services to taxonomists for standard genome sequencing and annotation.</title>
        <authorList>
            <consortium name="The Broad Institute Genomics Platform"/>
            <consortium name="The Broad Institute Genome Sequencing Center for Infectious Disease"/>
            <person name="Wu L."/>
            <person name="Ma J."/>
        </authorList>
    </citation>
    <scope>NUCLEOTIDE SEQUENCE [LARGE SCALE GENOMIC DNA]</scope>
    <source>
        <strain evidence="2">DT92</strain>
    </source>
</reference>
<accession>A0ABW5ATS4</accession>
<name>A0ABW5ATS4_9FLAO</name>
<sequence length="204" mass="24166">MKRIPSKKRTLRLRKIKVIFFCFYLIGVSAVKAQTKFEREYRINAEEAPKAAVTFINDAFDAQKVKWYAEESQDGKTFEAKICYLKIKHSIEFDILGHLIDVERKIKFKSLERELKNKIISTLDNLFTKHKIIKTQIQWKGNPEELLQSIKKQDKNNLPYQLYEIVVKAKKDTVFKMYEILFDINGKTQKVLEITQRPTDNLEF</sequence>
<dbReference type="EMBL" id="JBHUHY010000002">
    <property type="protein sequence ID" value="MFD2185862.1"/>
    <property type="molecule type" value="Genomic_DNA"/>
</dbReference>
<dbReference type="Gene3D" id="3.40.1420.30">
    <property type="match status" value="1"/>
</dbReference>
<comment type="caution">
    <text evidence="1">The sequence shown here is derived from an EMBL/GenBank/DDBJ whole genome shotgun (WGS) entry which is preliminary data.</text>
</comment>
<protein>
    <recommendedName>
        <fullName evidence="3">PepSY domain-containing protein</fullName>
    </recommendedName>
</protein>